<name>A0AAV4BVZ7_9GAST</name>
<sequence>MGKRHSSTTRQRLIAKAIKLTPKWKERSREEQREVLARVKRRLAENKKKKDEKVIKNSERQASIIDAVISCGGICKSKKDLDDLMTKKMPWNVFKRKQNIENFVKEKT</sequence>
<dbReference type="EMBL" id="BLXT01005617">
    <property type="protein sequence ID" value="GFO24640.1"/>
    <property type="molecule type" value="Genomic_DNA"/>
</dbReference>
<keyword evidence="1" id="KW-0175">Coiled coil</keyword>
<evidence type="ECO:0000256" key="1">
    <source>
        <dbReference type="SAM" id="Coils"/>
    </source>
</evidence>
<keyword evidence="3" id="KW-1185">Reference proteome</keyword>
<evidence type="ECO:0000313" key="2">
    <source>
        <dbReference type="EMBL" id="GFO24640.1"/>
    </source>
</evidence>
<dbReference type="Proteomes" id="UP000735302">
    <property type="component" value="Unassembled WGS sequence"/>
</dbReference>
<dbReference type="AlphaFoldDB" id="A0AAV4BVZ7"/>
<organism evidence="2 3">
    <name type="scientific">Plakobranchus ocellatus</name>
    <dbReference type="NCBI Taxonomy" id="259542"/>
    <lineage>
        <taxon>Eukaryota</taxon>
        <taxon>Metazoa</taxon>
        <taxon>Spiralia</taxon>
        <taxon>Lophotrochozoa</taxon>
        <taxon>Mollusca</taxon>
        <taxon>Gastropoda</taxon>
        <taxon>Heterobranchia</taxon>
        <taxon>Euthyneura</taxon>
        <taxon>Panpulmonata</taxon>
        <taxon>Sacoglossa</taxon>
        <taxon>Placobranchoidea</taxon>
        <taxon>Plakobranchidae</taxon>
        <taxon>Plakobranchus</taxon>
    </lineage>
</organism>
<evidence type="ECO:0000313" key="3">
    <source>
        <dbReference type="Proteomes" id="UP000735302"/>
    </source>
</evidence>
<protein>
    <submittedName>
        <fullName evidence="2">Uncharacterized protein</fullName>
    </submittedName>
</protein>
<accession>A0AAV4BVZ7</accession>
<comment type="caution">
    <text evidence="2">The sequence shown here is derived from an EMBL/GenBank/DDBJ whole genome shotgun (WGS) entry which is preliminary data.</text>
</comment>
<gene>
    <name evidence="2" type="ORF">PoB_005114500</name>
</gene>
<reference evidence="2 3" key="1">
    <citation type="journal article" date="2021" name="Elife">
        <title>Chloroplast acquisition without the gene transfer in kleptoplastic sea slugs, Plakobranchus ocellatus.</title>
        <authorList>
            <person name="Maeda T."/>
            <person name="Takahashi S."/>
            <person name="Yoshida T."/>
            <person name="Shimamura S."/>
            <person name="Takaki Y."/>
            <person name="Nagai Y."/>
            <person name="Toyoda A."/>
            <person name="Suzuki Y."/>
            <person name="Arimoto A."/>
            <person name="Ishii H."/>
            <person name="Satoh N."/>
            <person name="Nishiyama T."/>
            <person name="Hasebe M."/>
            <person name="Maruyama T."/>
            <person name="Minagawa J."/>
            <person name="Obokata J."/>
            <person name="Shigenobu S."/>
        </authorList>
    </citation>
    <scope>NUCLEOTIDE SEQUENCE [LARGE SCALE GENOMIC DNA]</scope>
</reference>
<proteinExistence type="predicted"/>
<feature type="coiled-coil region" evidence="1">
    <location>
        <begin position="29"/>
        <end position="61"/>
    </location>
</feature>